<dbReference type="AlphaFoldDB" id="A0A402CEZ6"/>
<sequence>MQLNCGFCGKDGRRSRVQPRSRNRSGFAMGVFYPPARGCRQHLGAGFGGDVHVCGQVLYGLKTPNWYTELFSAASILDRALDQFSADAD</sequence>
<gene>
    <name evidence="1" type="ORF">Rhow_006094</name>
</gene>
<evidence type="ECO:0000313" key="1">
    <source>
        <dbReference type="EMBL" id="GCE42155.1"/>
    </source>
</evidence>
<keyword evidence="2" id="KW-1185">Reference proteome</keyword>
<organism evidence="1 2">
    <name type="scientific">Rhodococcus wratislaviensis</name>
    <name type="common">Tsukamurella wratislaviensis</name>
    <dbReference type="NCBI Taxonomy" id="44752"/>
    <lineage>
        <taxon>Bacteria</taxon>
        <taxon>Bacillati</taxon>
        <taxon>Actinomycetota</taxon>
        <taxon>Actinomycetes</taxon>
        <taxon>Mycobacteriales</taxon>
        <taxon>Nocardiaceae</taxon>
        <taxon>Rhodococcus</taxon>
    </lineage>
</organism>
<reference evidence="1 2" key="1">
    <citation type="submission" date="2018-11" db="EMBL/GenBank/DDBJ databases">
        <title>Microbial catabolism of amino acid.</title>
        <authorList>
            <person name="Hibi M."/>
            <person name="Ogawa J."/>
        </authorList>
    </citation>
    <scope>NUCLEOTIDE SEQUENCE [LARGE SCALE GENOMIC DNA]</scope>
    <source>
        <strain evidence="1 2">C31-06</strain>
    </source>
</reference>
<accession>A0A402CEZ6</accession>
<protein>
    <submittedName>
        <fullName evidence="1">Uncharacterized protein</fullName>
    </submittedName>
</protein>
<comment type="caution">
    <text evidence="1">The sequence shown here is derived from an EMBL/GenBank/DDBJ whole genome shotgun (WGS) entry which is preliminary data.</text>
</comment>
<dbReference type="Proteomes" id="UP000287519">
    <property type="component" value="Unassembled WGS sequence"/>
</dbReference>
<dbReference type="EMBL" id="BHYM01000050">
    <property type="protein sequence ID" value="GCE42155.1"/>
    <property type="molecule type" value="Genomic_DNA"/>
</dbReference>
<name>A0A402CEZ6_RHOWR</name>
<evidence type="ECO:0000313" key="2">
    <source>
        <dbReference type="Proteomes" id="UP000287519"/>
    </source>
</evidence>
<proteinExistence type="predicted"/>